<evidence type="ECO:0000313" key="2">
    <source>
        <dbReference type="EMBL" id="QRJ62559.1"/>
    </source>
</evidence>
<dbReference type="KEGG" id="ares:IWH25_12325"/>
<dbReference type="AlphaFoldDB" id="A0A974SMU0"/>
<dbReference type="EMBL" id="CP064781">
    <property type="protein sequence ID" value="QRJ62559.1"/>
    <property type="molecule type" value="Genomic_DNA"/>
</dbReference>
<keyword evidence="1" id="KW-1133">Transmembrane helix</keyword>
<evidence type="ECO:0000256" key="1">
    <source>
        <dbReference type="SAM" id="Phobius"/>
    </source>
</evidence>
<sequence length="114" mass="12156">MLRPASGYPAAAGFRIGWCVVVSWLFFFEWAGCALGVLGAVLVAVKSPHAHWAWVLWLVSNLSWTAYGVGTGQASIALQQGAFSITSMLGLWHWLLRPSLARRAAANGATAEAA</sequence>
<feature type="transmembrane region" description="Helical" evidence="1">
    <location>
        <begin position="12"/>
        <end position="45"/>
    </location>
</feature>
<accession>A0A974SMU0</accession>
<dbReference type="Proteomes" id="UP000663444">
    <property type="component" value="Chromosome"/>
</dbReference>
<evidence type="ECO:0008006" key="4">
    <source>
        <dbReference type="Google" id="ProtNLM"/>
    </source>
</evidence>
<organism evidence="2 3">
    <name type="scientific">Azospira restricta</name>
    <dbReference type="NCBI Taxonomy" id="404405"/>
    <lineage>
        <taxon>Bacteria</taxon>
        <taxon>Pseudomonadati</taxon>
        <taxon>Pseudomonadota</taxon>
        <taxon>Betaproteobacteria</taxon>
        <taxon>Rhodocyclales</taxon>
        <taxon>Rhodocyclaceae</taxon>
        <taxon>Azospira</taxon>
    </lineage>
</organism>
<dbReference type="RefSeq" id="WP_203386090.1">
    <property type="nucleotide sequence ID" value="NZ_CP064781.1"/>
</dbReference>
<feature type="transmembrane region" description="Helical" evidence="1">
    <location>
        <begin position="76"/>
        <end position="96"/>
    </location>
</feature>
<proteinExistence type="predicted"/>
<keyword evidence="1" id="KW-0812">Transmembrane</keyword>
<name>A0A974SMU0_9RHOO</name>
<keyword evidence="3" id="KW-1185">Reference proteome</keyword>
<reference evidence="2" key="1">
    <citation type="submission" date="2020-11" db="EMBL/GenBank/DDBJ databases">
        <title>Azospira restricta DSM 18626 genome sequence.</title>
        <authorList>
            <person name="Moe W.M."/>
        </authorList>
    </citation>
    <scope>NUCLEOTIDE SEQUENCE</scope>
    <source>
        <strain evidence="2">DSM 18626</strain>
    </source>
</reference>
<gene>
    <name evidence="2" type="ORF">IWH25_12325</name>
</gene>
<protein>
    <recommendedName>
        <fullName evidence="4">Nicotinamide riboside transporter PnuC</fullName>
    </recommendedName>
</protein>
<evidence type="ECO:0000313" key="3">
    <source>
        <dbReference type="Proteomes" id="UP000663444"/>
    </source>
</evidence>
<keyword evidence="1" id="KW-0472">Membrane</keyword>